<evidence type="ECO:0000313" key="2">
    <source>
        <dbReference type="Proteomes" id="UP000701853"/>
    </source>
</evidence>
<dbReference type="PANTHER" id="PTHR31286:SF173">
    <property type="entry name" value="DUF4283 DOMAIN-CONTAINING PROTEIN"/>
    <property type="match status" value="1"/>
</dbReference>
<name>A0A8J5ZDB3_9ROSI</name>
<comment type="caution">
    <text evidence="1">The sequence shown here is derived from an EMBL/GenBank/DDBJ whole genome shotgun (WGS) entry which is preliminary data.</text>
</comment>
<organism evidence="1 2">
    <name type="scientific">Gossypium anomalum</name>
    <dbReference type="NCBI Taxonomy" id="47600"/>
    <lineage>
        <taxon>Eukaryota</taxon>
        <taxon>Viridiplantae</taxon>
        <taxon>Streptophyta</taxon>
        <taxon>Embryophyta</taxon>
        <taxon>Tracheophyta</taxon>
        <taxon>Spermatophyta</taxon>
        <taxon>Magnoliopsida</taxon>
        <taxon>eudicotyledons</taxon>
        <taxon>Gunneridae</taxon>
        <taxon>Pentapetalae</taxon>
        <taxon>rosids</taxon>
        <taxon>malvids</taxon>
        <taxon>Malvales</taxon>
        <taxon>Malvaceae</taxon>
        <taxon>Malvoideae</taxon>
        <taxon>Gossypium</taxon>
    </lineage>
</organism>
<dbReference type="AlphaFoldDB" id="A0A8J5ZDB3"/>
<keyword evidence="2" id="KW-1185">Reference proteome</keyword>
<dbReference type="PANTHER" id="PTHR31286">
    <property type="entry name" value="GLYCINE-RICH CELL WALL STRUCTURAL PROTEIN 1.8-LIKE"/>
    <property type="match status" value="1"/>
</dbReference>
<gene>
    <name evidence="1" type="ORF">CXB51_010587</name>
</gene>
<evidence type="ECO:0000313" key="1">
    <source>
        <dbReference type="EMBL" id="KAG8493210.1"/>
    </source>
</evidence>
<evidence type="ECO:0008006" key="3">
    <source>
        <dbReference type="Google" id="ProtNLM"/>
    </source>
</evidence>
<dbReference type="InterPro" id="IPR040256">
    <property type="entry name" value="At4g02000-like"/>
</dbReference>
<accession>A0A8J5ZDB3</accession>
<protein>
    <recommendedName>
        <fullName evidence="3">DUF4283 domain-containing protein</fullName>
    </recommendedName>
</protein>
<proteinExistence type="predicted"/>
<dbReference type="EMBL" id="JAHUZN010000005">
    <property type="protein sequence ID" value="KAG8493210.1"/>
    <property type="molecule type" value="Genomic_DNA"/>
</dbReference>
<dbReference type="Proteomes" id="UP000701853">
    <property type="component" value="Chromosome 5"/>
</dbReference>
<sequence>MTFVDGDDDSRLSEDHNTKKVRFKDGSDGVSVDMAVDSDPPSNMITSWKDTLWGWSRICGNNEDYGKILTQGPWIIFGQYLTVQPWTKDFTPLQPYPSLVMAWIRLPGLLGFMYKRKILEAIGSRIGKVTKFDFKTDNRTRGRFARMVVFINLDKPLIS</sequence>
<dbReference type="OrthoDB" id="993434at2759"/>
<reference evidence="1 2" key="1">
    <citation type="journal article" date="2021" name="bioRxiv">
        <title>The Gossypium anomalum genome as a resource for cotton improvement and evolutionary analysis of hybrid incompatibility.</title>
        <authorList>
            <person name="Grover C.E."/>
            <person name="Yuan D."/>
            <person name="Arick M.A."/>
            <person name="Miller E.R."/>
            <person name="Hu G."/>
            <person name="Peterson D.G."/>
            <person name="Wendel J.F."/>
            <person name="Udall J.A."/>
        </authorList>
    </citation>
    <scope>NUCLEOTIDE SEQUENCE [LARGE SCALE GENOMIC DNA]</scope>
    <source>
        <strain evidence="1">JFW-Udall</strain>
        <tissue evidence="1">Leaf</tissue>
    </source>
</reference>